<dbReference type="EMBL" id="MN740110">
    <property type="protein sequence ID" value="QHT88159.1"/>
    <property type="molecule type" value="Genomic_DNA"/>
</dbReference>
<keyword evidence="1" id="KW-0472">Membrane</keyword>
<keyword evidence="1" id="KW-1133">Transmembrane helix</keyword>
<feature type="transmembrane region" description="Helical" evidence="1">
    <location>
        <begin position="146"/>
        <end position="162"/>
    </location>
</feature>
<accession>A0A6C0I5T9</accession>
<proteinExistence type="predicted"/>
<keyword evidence="1" id="KW-0812">Transmembrane</keyword>
<sequence length="166" mass="19399">MEDKNFTIIEDIFDNDNINDNNDNAKRDYSFLRSLDTTSLRPLYPSSNIPTLSYDEDMIKNKITRQMNSRIMNNDYNSLNSSNRILIPSITNQTNGNINGNQNLNIKSPQNVNRIISPPQMTCRNIYEHIENCPMCSKYYKQSNRTYILIIIFLVLIILLLLRQNN</sequence>
<evidence type="ECO:0000256" key="1">
    <source>
        <dbReference type="SAM" id="Phobius"/>
    </source>
</evidence>
<reference evidence="2" key="1">
    <citation type="journal article" date="2020" name="Nature">
        <title>Giant virus diversity and host interactions through global metagenomics.</title>
        <authorList>
            <person name="Schulz F."/>
            <person name="Roux S."/>
            <person name="Paez-Espino D."/>
            <person name="Jungbluth S."/>
            <person name="Walsh D.A."/>
            <person name="Denef V.J."/>
            <person name="McMahon K.D."/>
            <person name="Konstantinidis K.T."/>
            <person name="Eloe-Fadrosh E.A."/>
            <person name="Kyrpides N.C."/>
            <person name="Woyke T."/>
        </authorList>
    </citation>
    <scope>NUCLEOTIDE SEQUENCE</scope>
    <source>
        <strain evidence="2">GVMAG-M-3300023184-24</strain>
    </source>
</reference>
<protein>
    <submittedName>
        <fullName evidence="2">Uncharacterized protein</fullName>
    </submittedName>
</protein>
<evidence type="ECO:0000313" key="2">
    <source>
        <dbReference type="EMBL" id="QHT88159.1"/>
    </source>
</evidence>
<name>A0A6C0I5T9_9ZZZZ</name>
<dbReference type="AlphaFoldDB" id="A0A6C0I5T9"/>
<organism evidence="2">
    <name type="scientific">viral metagenome</name>
    <dbReference type="NCBI Taxonomy" id="1070528"/>
    <lineage>
        <taxon>unclassified sequences</taxon>
        <taxon>metagenomes</taxon>
        <taxon>organismal metagenomes</taxon>
    </lineage>
</organism>